<keyword evidence="2" id="KW-1185">Reference proteome</keyword>
<sequence length="532" mass="58154">MLKATLKIADLENFDPVVKGCSIEFGESCIWPFQHKSLESSLVKSTEQWFFVIRERQGAADGAGVHSVVIDHASTDQFRQHYQKCMHWPLDFIVIEAARRGPRLRVRAGHIGSLPIYFHVEERARTVTLSWDFVEFLDKSRAIDAEIIAHHLSMRTFYSARQACVGVNLLTAGSTLYVDRSETSFEYGATTSSAPELSGREEGDHVLEFSDTLQAVVRSRPTTFCASAVELSGGMDSASVAIAVGESVASLACGGILLGDGSSPKQIDRRASTLSALNCRDHKVEMCAHMPAIDLDLDLKGRLPLNSEYYLEAFGSLWDRFRGDGCEIIWSGIGGDELCARFSSDEGEPRSPSSPHLDIALGVAEDLLTKRGLDAARSSFLFSAPLSATLSTTLLASLCHARPLATRGLWPVRPFGDPRLINFGAKLPFALRSGKELLRSYLRERLGSDVFPHGYAKETFALVLPKAIAARADIISSQLASCGLGRLRLGFARGCHGALEQGDNNTRIFRNKHLGSLFMGGTFRSTTLLIAL</sequence>
<dbReference type="Proteomes" id="UP000692816">
    <property type="component" value="Plasmid pBq12S5"/>
</dbReference>
<protein>
    <submittedName>
        <fullName evidence="1">Uncharacterized protein</fullName>
    </submittedName>
</protein>
<organism evidence="1 2">
    <name type="scientific">Bradyrhizobium quebecense</name>
    <dbReference type="NCBI Taxonomy" id="2748629"/>
    <lineage>
        <taxon>Bacteria</taxon>
        <taxon>Pseudomonadati</taxon>
        <taxon>Pseudomonadota</taxon>
        <taxon>Alphaproteobacteria</taxon>
        <taxon>Hyphomicrobiales</taxon>
        <taxon>Nitrobacteraceae</taxon>
        <taxon>Bradyrhizobium</taxon>
    </lineage>
</organism>
<reference evidence="1 2" key="1">
    <citation type="journal article" date="2021" name="Int. J. Syst. Evol. Microbiol.">
        <title>Bradyrhizobium septentrionale sp. nov. (sv. septentrionale) and Bradyrhizobium quebecense sp. nov. (sv. septentrionale) associated with legumes native to Canada possess rearranged symbiosis genes and numerous insertion sequences.</title>
        <authorList>
            <person name="Bromfield E.S.P."/>
            <person name="Cloutier S."/>
        </authorList>
    </citation>
    <scope>NUCLEOTIDE SEQUENCE [LARGE SCALE GENOMIC DNA]</scope>
    <source>
        <strain evidence="1 2">12S5</strain>
    </source>
</reference>
<dbReference type="EMBL" id="CP088283">
    <property type="protein sequence ID" value="UGY07502.1"/>
    <property type="molecule type" value="Genomic_DNA"/>
</dbReference>
<gene>
    <name evidence="1" type="ORF">J4P68_0040860</name>
</gene>
<keyword evidence="1" id="KW-0614">Plasmid</keyword>
<proteinExistence type="predicted"/>
<evidence type="ECO:0000313" key="2">
    <source>
        <dbReference type="Proteomes" id="UP000692816"/>
    </source>
</evidence>
<accession>A0ACD3VN51</accession>
<name>A0ACD3VN51_9BRAD</name>
<evidence type="ECO:0000313" key="1">
    <source>
        <dbReference type="EMBL" id="UGY07502.1"/>
    </source>
</evidence>
<geneLocation type="plasmid" evidence="1 2">
    <name>pBq12S5</name>
</geneLocation>